<dbReference type="OrthoDB" id="10263032at2759"/>
<dbReference type="AlphaFoldDB" id="A0A9P6RHT1"/>
<feature type="non-terminal residue" evidence="1">
    <location>
        <position position="1"/>
    </location>
</feature>
<keyword evidence="2" id="KW-1185">Reference proteome</keyword>
<reference evidence="1" key="1">
    <citation type="journal article" date="2020" name="Fungal Divers.">
        <title>Resolving the Mortierellaceae phylogeny through synthesis of multi-gene phylogenetics and phylogenomics.</title>
        <authorList>
            <person name="Vandepol N."/>
            <person name="Liber J."/>
            <person name="Desiro A."/>
            <person name="Na H."/>
            <person name="Kennedy M."/>
            <person name="Barry K."/>
            <person name="Grigoriev I.V."/>
            <person name="Miller A.N."/>
            <person name="O'Donnell K."/>
            <person name="Stajich J.E."/>
            <person name="Bonito G."/>
        </authorList>
    </citation>
    <scope>NUCLEOTIDE SEQUENCE</scope>
    <source>
        <strain evidence="1">NVP60</strain>
    </source>
</reference>
<organism evidence="1 2">
    <name type="scientific">Linnemannia gamsii</name>
    <dbReference type="NCBI Taxonomy" id="64522"/>
    <lineage>
        <taxon>Eukaryota</taxon>
        <taxon>Fungi</taxon>
        <taxon>Fungi incertae sedis</taxon>
        <taxon>Mucoromycota</taxon>
        <taxon>Mortierellomycotina</taxon>
        <taxon>Mortierellomycetes</taxon>
        <taxon>Mortierellales</taxon>
        <taxon>Mortierellaceae</taxon>
        <taxon>Linnemannia</taxon>
    </lineage>
</organism>
<comment type="caution">
    <text evidence="1">The sequence shown here is derived from an EMBL/GenBank/DDBJ whole genome shotgun (WGS) entry which is preliminary data.</text>
</comment>
<accession>A0A9P6RHT1</accession>
<evidence type="ECO:0000313" key="1">
    <source>
        <dbReference type="EMBL" id="KAG0318074.1"/>
    </source>
</evidence>
<dbReference type="EMBL" id="JAAAIN010000209">
    <property type="protein sequence ID" value="KAG0318074.1"/>
    <property type="molecule type" value="Genomic_DNA"/>
</dbReference>
<gene>
    <name evidence="1" type="ORF">BGZ97_004361</name>
</gene>
<dbReference type="Proteomes" id="UP000823405">
    <property type="component" value="Unassembled WGS sequence"/>
</dbReference>
<evidence type="ECO:0000313" key="2">
    <source>
        <dbReference type="Proteomes" id="UP000823405"/>
    </source>
</evidence>
<sequence length="61" mass="6863">KSKAEAEALIFSIAEEKYTGTRSLENVLVAQKTLKSLRSSRLQEFKSKAALWFPKATVFQS</sequence>
<proteinExistence type="predicted"/>
<protein>
    <submittedName>
        <fullName evidence="1">Uncharacterized protein</fullName>
    </submittedName>
</protein>
<name>A0A9P6RHT1_9FUNG</name>